<dbReference type="Proteomes" id="UP001447188">
    <property type="component" value="Unassembled WGS sequence"/>
</dbReference>
<feature type="non-terminal residue" evidence="1">
    <location>
        <position position="420"/>
    </location>
</feature>
<comment type="caution">
    <text evidence="1">The sequence shown here is derived from an EMBL/GenBank/DDBJ whole genome shotgun (WGS) entry which is preliminary data.</text>
</comment>
<evidence type="ECO:0000313" key="1">
    <source>
        <dbReference type="EMBL" id="KAL0631502.1"/>
    </source>
</evidence>
<sequence length="420" mass="45712">MKGKNTLMGWDMLVSYNVDALNRCLSQKVPSGSPDPEKWVVEWEIVMPDIISGEDVKMKFTVTCSQPTLQFNGTTGTVELNWPFKYLFACGGKEQSNLKDGMKLVVSSSVADVTGSWISDPGAEPGPLNEPIIVRDGVHSGGTGTCLHFTNTAAHVTFTDLVPSLFDSWIASSIEKWFQRAAGLKYYLGFSKETNDLKFGSNDVGYLFQLNSLRLSFYPDANGATATTLSMWIELKRDSTAGEKSQDPRFKPDGANAIDPIPSGRTASIIFSHNSMAELYLIPALSALVSDVSCTSKDGTGPMAFSFSLLNPGNLPTGTPSSITGRCTFIKLPGEDPAPISMNFSITYVGGRTGIFNSGASWPSCNIAESIYCPNLFYYGPYDPHSSQTKLLRYDVVANLLYSRGQIFNADDTDIEFAPR</sequence>
<evidence type="ECO:0000313" key="2">
    <source>
        <dbReference type="Proteomes" id="UP001447188"/>
    </source>
</evidence>
<organism evidence="1 2">
    <name type="scientific">Discina gigas</name>
    <dbReference type="NCBI Taxonomy" id="1032678"/>
    <lineage>
        <taxon>Eukaryota</taxon>
        <taxon>Fungi</taxon>
        <taxon>Dikarya</taxon>
        <taxon>Ascomycota</taxon>
        <taxon>Pezizomycotina</taxon>
        <taxon>Pezizomycetes</taxon>
        <taxon>Pezizales</taxon>
        <taxon>Discinaceae</taxon>
        <taxon>Discina</taxon>
    </lineage>
</organism>
<keyword evidence="2" id="KW-1185">Reference proteome</keyword>
<protein>
    <submittedName>
        <fullName evidence="1">Uncharacterized protein</fullName>
    </submittedName>
</protein>
<dbReference type="EMBL" id="JBBBZM010000241">
    <property type="protein sequence ID" value="KAL0631502.1"/>
    <property type="molecule type" value="Genomic_DNA"/>
</dbReference>
<proteinExistence type="predicted"/>
<name>A0ABR3G6C6_9PEZI</name>
<gene>
    <name evidence="1" type="ORF">Q9L58_009639</name>
</gene>
<accession>A0ABR3G6C6</accession>
<reference evidence="1 2" key="1">
    <citation type="submission" date="2024-02" db="EMBL/GenBank/DDBJ databases">
        <title>Discinaceae phylogenomics.</title>
        <authorList>
            <person name="Dirks A.C."/>
            <person name="James T.Y."/>
        </authorList>
    </citation>
    <scope>NUCLEOTIDE SEQUENCE [LARGE SCALE GENOMIC DNA]</scope>
    <source>
        <strain evidence="1 2">ACD0624</strain>
    </source>
</reference>